<evidence type="ECO:0000313" key="6">
    <source>
        <dbReference type="Proteomes" id="UP001164743"/>
    </source>
</evidence>
<feature type="region of interest" description="Disordered" evidence="3">
    <location>
        <begin position="73"/>
        <end position="149"/>
    </location>
</feature>
<evidence type="ECO:0000256" key="2">
    <source>
        <dbReference type="PROSITE-ProRule" id="PRU00358"/>
    </source>
</evidence>
<dbReference type="Proteomes" id="UP001164743">
    <property type="component" value="Chromosome 12A"/>
</dbReference>
<feature type="compositionally biased region" description="Polar residues" evidence="3">
    <location>
        <begin position="103"/>
        <end position="112"/>
    </location>
</feature>
<dbReference type="Gene3D" id="2.30.280.10">
    <property type="entry name" value="SRA-YDG"/>
    <property type="match status" value="1"/>
</dbReference>
<dbReference type="InterPro" id="IPR036987">
    <property type="entry name" value="SRA-YDG_sf"/>
</dbReference>
<feature type="compositionally biased region" description="Low complexity" evidence="3">
    <location>
        <begin position="226"/>
        <end position="237"/>
    </location>
</feature>
<protein>
    <recommendedName>
        <fullName evidence="4">YDG domain-containing protein</fullName>
    </recommendedName>
</protein>
<gene>
    <name evidence="5" type="ORF">PtA15_12A178</name>
</gene>
<evidence type="ECO:0000313" key="5">
    <source>
        <dbReference type="EMBL" id="WAQ90192.1"/>
    </source>
</evidence>
<name>A0ABY7D5J5_9BASI</name>
<comment type="subcellular location">
    <subcellularLocation>
        <location evidence="2">Nucleus</location>
    </subcellularLocation>
</comment>
<dbReference type="SUPFAM" id="SSF88697">
    <property type="entry name" value="PUA domain-like"/>
    <property type="match status" value="1"/>
</dbReference>
<proteinExistence type="predicted"/>
<feature type="region of interest" description="Disordered" evidence="3">
    <location>
        <begin position="176"/>
        <end position="259"/>
    </location>
</feature>
<feature type="compositionally biased region" description="Pro residues" evidence="3">
    <location>
        <begin position="114"/>
        <end position="123"/>
    </location>
</feature>
<dbReference type="InterPro" id="IPR015947">
    <property type="entry name" value="PUA-like_sf"/>
</dbReference>
<keyword evidence="1 2" id="KW-0539">Nucleus</keyword>
<feature type="domain" description="YDG" evidence="4">
    <location>
        <begin position="1"/>
        <end position="47"/>
    </location>
</feature>
<reference evidence="5" key="1">
    <citation type="submission" date="2022-10" db="EMBL/GenBank/DDBJ databases">
        <title>Puccinia triticina Genome sequencing and assembly.</title>
        <authorList>
            <person name="Li C."/>
        </authorList>
    </citation>
    <scope>NUCLEOTIDE SEQUENCE</scope>
    <source>
        <strain evidence="5">Pt15</strain>
    </source>
</reference>
<dbReference type="EMBL" id="CP110432">
    <property type="protein sequence ID" value="WAQ90192.1"/>
    <property type="molecule type" value="Genomic_DNA"/>
</dbReference>
<organism evidence="5 6">
    <name type="scientific">Puccinia triticina</name>
    <dbReference type="NCBI Taxonomy" id="208348"/>
    <lineage>
        <taxon>Eukaryota</taxon>
        <taxon>Fungi</taxon>
        <taxon>Dikarya</taxon>
        <taxon>Basidiomycota</taxon>
        <taxon>Pucciniomycotina</taxon>
        <taxon>Pucciniomycetes</taxon>
        <taxon>Pucciniales</taxon>
        <taxon>Pucciniaceae</taxon>
        <taxon>Puccinia</taxon>
    </lineage>
</organism>
<dbReference type="PROSITE" id="PS51015">
    <property type="entry name" value="YDG"/>
    <property type="match status" value="1"/>
</dbReference>
<dbReference type="RefSeq" id="XP_053025747.1">
    <property type="nucleotide sequence ID" value="XM_053161761.1"/>
</dbReference>
<keyword evidence="6" id="KW-1185">Reference proteome</keyword>
<dbReference type="InterPro" id="IPR003105">
    <property type="entry name" value="SRA_YDG"/>
</dbReference>
<evidence type="ECO:0000259" key="4">
    <source>
        <dbReference type="PROSITE" id="PS51015"/>
    </source>
</evidence>
<sequence length="280" mass="30457">MPLCSDAQHSAWAPGSGYRYDGLYEVTCFDIVRDPSGLTDYRCLLSRMERLEQDRYALPIKWDMHGWAHTKANEGRDRQRAEDAGLNTPNNLLERRKVRRPQESTASQSRPTSAPHPPPPPPRQSFLTPSHQRPPLQDLANRNRPANPPLAATAAQLGFLQSSITRESLEKIKFTRKPAAPAAGSSKRPASPPAAQTQLPAPARPPSPWLPSAAIPTAPASLKTGPTSAPACAASPPKFQPAASPAARPLEKTAPINPPARAVLPLLSSTLFSRLEWRHT</sequence>
<accession>A0ABY7D5J5</accession>
<feature type="compositionally biased region" description="Basic and acidic residues" evidence="3">
    <location>
        <begin position="73"/>
        <end position="83"/>
    </location>
</feature>
<dbReference type="GeneID" id="77802656"/>
<evidence type="ECO:0000256" key="3">
    <source>
        <dbReference type="SAM" id="MobiDB-lite"/>
    </source>
</evidence>
<evidence type="ECO:0000256" key="1">
    <source>
        <dbReference type="ARBA" id="ARBA00023242"/>
    </source>
</evidence>